<comment type="caution">
    <text evidence="3">The sequence shown here is derived from an EMBL/GenBank/DDBJ whole genome shotgun (WGS) entry which is preliminary data.</text>
</comment>
<keyword evidence="1" id="KW-0472">Membrane</keyword>
<dbReference type="Pfam" id="PF00174">
    <property type="entry name" value="Oxidored_molyb"/>
    <property type="match status" value="1"/>
</dbReference>
<dbReference type="SUPFAM" id="SSF56524">
    <property type="entry name" value="Oxidoreductase molybdopterin-binding domain"/>
    <property type="match status" value="1"/>
</dbReference>
<dbReference type="PANTHER" id="PTHR43032">
    <property type="entry name" value="PROTEIN-METHIONINE-SULFOXIDE REDUCTASE"/>
    <property type="match status" value="1"/>
</dbReference>
<accession>A0A917N318</accession>
<reference evidence="3" key="1">
    <citation type="journal article" date="2014" name="Int. J. Syst. Evol. Microbiol.">
        <title>Complete genome sequence of Corynebacterium casei LMG S-19264T (=DSM 44701T), isolated from a smear-ripened cheese.</title>
        <authorList>
            <consortium name="US DOE Joint Genome Institute (JGI-PGF)"/>
            <person name="Walter F."/>
            <person name="Albersmeier A."/>
            <person name="Kalinowski J."/>
            <person name="Ruckert C."/>
        </authorList>
    </citation>
    <scope>NUCLEOTIDE SEQUENCE</scope>
    <source>
        <strain evidence="3">CCM 8711</strain>
    </source>
</reference>
<dbReference type="EMBL" id="BMDO01000010">
    <property type="protein sequence ID" value="GGI52069.1"/>
    <property type="molecule type" value="Genomic_DNA"/>
</dbReference>
<dbReference type="RefSeq" id="WP_188418181.1">
    <property type="nucleotide sequence ID" value="NZ_BMDO01000010.1"/>
</dbReference>
<reference evidence="3" key="2">
    <citation type="submission" date="2020-09" db="EMBL/GenBank/DDBJ databases">
        <authorList>
            <person name="Sun Q."/>
            <person name="Sedlacek I."/>
        </authorList>
    </citation>
    <scope>NUCLEOTIDE SEQUENCE</scope>
    <source>
        <strain evidence="3">CCM 8711</strain>
    </source>
</reference>
<evidence type="ECO:0000256" key="1">
    <source>
        <dbReference type="SAM" id="Phobius"/>
    </source>
</evidence>
<feature type="domain" description="Oxidoreductase molybdopterin-binding" evidence="2">
    <location>
        <begin position="114"/>
        <end position="255"/>
    </location>
</feature>
<name>A0A917N318_9SPHI</name>
<dbReference type="Proteomes" id="UP000662074">
    <property type="component" value="Unassembled WGS sequence"/>
</dbReference>
<dbReference type="InterPro" id="IPR000572">
    <property type="entry name" value="OxRdtase_Mopterin-bd_dom"/>
</dbReference>
<dbReference type="AlphaFoldDB" id="A0A917N318"/>
<keyword evidence="1" id="KW-0812">Transmembrane</keyword>
<sequence length="266" mass="30161">MNELPEDKAARQPKDVEPYDRKKVNRRTFISSLTFLAGGTLAYFGWNKLYLSPKETTADATAGAHAPLRKVLDANGNVFENAVSPDHLARTYPKAMAAKQPRVNGDIGIQKELEDNWRLNVVKSNNETLQITIDDLRKLPKTEFAFEFKCVEGWSQISHWGGVKFSDFVKHYQLNEQAKLAYVGMHTPDEKYYVGIDTPSAMHPQTLLCYEVSGQPLSAKHGAPLRLIIPTKYGIKNLKRIGTIFFSNDRPRDYWAELGYDYFSGL</sequence>
<gene>
    <name evidence="3" type="ORF">GCM10011425_32810</name>
</gene>
<keyword evidence="1" id="KW-1133">Transmembrane helix</keyword>
<keyword evidence="4" id="KW-1185">Reference proteome</keyword>
<evidence type="ECO:0000313" key="4">
    <source>
        <dbReference type="Proteomes" id="UP000662074"/>
    </source>
</evidence>
<proteinExistence type="predicted"/>
<evidence type="ECO:0000259" key="2">
    <source>
        <dbReference type="Pfam" id="PF00174"/>
    </source>
</evidence>
<dbReference type="InterPro" id="IPR036374">
    <property type="entry name" value="OxRdtase_Mopterin-bd_sf"/>
</dbReference>
<dbReference type="Gene3D" id="3.90.420.10">
    <property type="entry name" value="Oxidoreductase, molybdopterin-binding domain"/>
    <property type="match status" value="1"/>
</dbReference>
<feature type="transmembrane region" description="Helical" evidence="1">
    <location>
        <begin position="28"/>
        <end position="46"/>
    </location>
</feature>
<protein>
    <recommendedName>
        <fullName evidence="2">Oxidoreductase molybdopterin-binding domain-containing protein</fullName>
    </recommendedName>
</protein>
<organism evidence="3 4">
    <name type="scientific">Mucilaginibacter galii</name>
    <dbReference type="NCBI Taxonomy" id="2005073"/>
    <lineage>
        <taxon>Bacteria</taxon>
        <taxon>Pseudomonadati</taxon>
        <taxon>Bacteroidota</taxon>
        <taxon>Sphingobacteriia</taxon>
        <taxon>Sphingobacteriales</taxon>
        <taxon>Sphingobacteriaceae</taxon>
        <taxon>Mucilaginibacter</taxon>
    </lineage>
</organism>
<evidence type="ECO:0000313" key="3">
    <source>
        <dbReference type="EMBL" id="GGI52069.1"/>
    </source>
</evidence>